<dbReference type="Proteomes" id="UP001177744">
    <property type="component" value="Unassembled WGS sequence"/>
</dbReference>
<evidence type="ECO:0000313" key="3">
    <source>
        <dbReference type="Proteomes" id="UP001177744"/>
    </source>
</evidence>
<evidence type="ECO:0000256" key="1">
    <source>
        <dbReference type="SAM" id="MobiDB-lite"/>
    </source>
</evidence>
<organism evidence="2 3">
    <name type="scientific">Cnephaeus nilssonii</name>
    <name type="common">Northern bat</name>
    <name type="synonym">Eptesicus nilssonii</name>
    <dbReference type="NCBI Taxonomy" id="3371016"/>
    <lineage>
        <taxon>Eukaryota</taxon>
        <taxon>Metazoa</taxon>
        <taxon>Chordata</taxon>
        <taxon>Craniata</taxon>
        <taxon>Vertebrata</taxon>
        <taxon>Euteleostomi</taxon>
        <taxon>Mammalia</taxon>
        <taxon>Eutheria</taxon>
        <taxon>Laurasiatheria</taxon>
        <taxon>Chiroptera</taxon>
        <taxon>Yangochiroptera</taxon>
        <taxon>Vespertilionidae</taxon>
        <taxon>Cnephaeus</taxon>
    </lineage>
</organism>
<dbReference type="AlphaFoldDB" id="A0AA40LVQ0"/>
<reference evidence="2" key="1">
    <citation type="submission" date="2023-06" db="EMBL/GenBank/DDBJ databases">
        <title>Reference genome for the Northern bat (Eptesicus nilssonii), a most northern bat species.</title>
        <authorList>
            <person name="Laine V.N."/>
            <person name="Pulliainen A.T."/>
            <person name="Lilley T.M."/>
        </authorList>
    </citation>
    <scope>NUCLEOTIDE SEQUENCE</scope>
    <source>
        <strain evidence="2">BLF_Eptnil</strain>
        <tissue evidence="2">Kidney</tissue>
    </source>
</reference>
<protein>
    <submittedName>
        <fullName evidence="2">Uncharacterized protein</fullName>
    </submittedName>
</protein>
<evidence type="ECO:0000313" key="2">
    <source>
        <dbReference type="EMBL" id="KAK1345389.1"/>
    </source>
</evidence>
<comment type="caution">
    <text evidence="2">The sequence shown here is derived from an EMBL/GenBank/DDBJ whole genome shotgun (WGS) entry which is preliminary data.</text>
</comment>
<sequence length="343" mass="37361">MILTEKEQSVPKPEEEAAQKDIPEETEQKLQAKCRQEDRQAAPKWSLSRQLWQQQQQPLPPPASVAAAAVGSRRMQLNTLLLHNLNKTFQQQKAEAGQQQLQQQQLLLVVGSTAYYRKLQQELWILHTSAKRLEAHAFHTTPAAQGLWAAWEGGQPTSVSMQINPTKMAVNLHTLREGGVKTEDSTEGRGRESGKQGGCQRESAAGGGGRQAVVAVREAAAAAVAPAAAGGAGSGGAHSRGGCLQESSCNGPLREKESSDKAMTPDVLKSRANKTGTQAFWFPMMPLAGRRPPAAWSDETRGEGGLPRQLAGWHSTETRSWPDSEPYLVLACIWRGRLRLTRK</sequence>
<feature type="region of interest" description="Disordered" evidence="1">
    <location>
        <begin position="173"/>
        <end position="207"/>
    </location>
</feature>
<keyword evidence="3" id="KW-1185">Reference proteome</keyword>
<name>A0AA40LVQ0_CNENI</name>
<feature type="compositionally biased region" description="Basic and acidic residues" evidence="1">
    <location>
        <begin position="174"/>
        <end position="194"/>
    </location>
</feature>
<accession>A0AA40LVQ0</accession>
<feature type="compositionally biased region" description="Basic and acidic residues" evidence="1">
    <location>
        <begin position="1"/>
        <end position="41"/>
    </location>
</feature>
<dbReference type="EMBL" id="JAULJE010000003">
    <property type="protein sequence ID" value="KAK1345389.1"/>
    <property type="molecule type" value="Genomic_DNA"/>
</dbReference>
<feature type="region of interest" description="Disordered" evidence="1">
    <location>
        <begin position="246"/>
        <end position="274"/>
    </location>
</feature>
<gene>
    <name evidence="2" type="ORF">QTO34_014100</name>
</gene>
<feature type="region of interest" description="Disordered" evidence="1">
    <location>
        <begin position="1"/>
        <end position="62"/>
    </location>
</feature>
<proteinExistence type="predicted"/>